<comment type="function">
    <text evidence="6">Catalyzes the reversible transfer of the terminal phosphate group between ATP and AMP. Plays an important role in cellular energy homeostasis and in adenine nucleotide metabolism. Adenylate kinase activity is critical for regulation of the phosphate utilization and the AMP de novo biosynthesis pathways.</text>
</comment>
<keyword evidence="9" id="KW-1185">Reference proteome</keyword>
<keyword evidence="5 6" id="KW-0496">Mitochondrion</keyword>
<dbReference type="PROSITE" id="PS00113">
    <property type="entry name" value="ADENYLATE_KINASE"/>
    <property type="match status" value="1"/>
</dbReference>
<dbReference type="KEGG" id="aten:116301898"/>
<dbReference type="GO" id="GO:0005524">
    <property type="term" value="F:ATP binding"/>
    <property type="evidence" value="ECO:0007669"/>
    <property type="project" value="UniProtKB-KW"/>
</dbReference>
<organism evidence="9 10">
    <name type="scientific">Actinia tenebrosa</name>
    <name type="common">Australian red waratah sea anemone</name>
    <dbReference type="NCBI Taxonomy" id="6105"/>
    <lineage>
        <taxon>Eukaryota</taxon>
        <taxon>Metazoa</taxon>
        <taxon>Cnidaria</taxon>
        <taxon>Anthozoa</taxon>
        <taxon>Hexacorallia</taxon>
        <taxon>Actiniaria</taxon>
        <taxon>Actiniidae</taxon>
        <taxon>Actinia</taxon>
    </lineage>
</organism>
<dbReference type="InterPro" id="IPR027417">
    <property type="entry name" value="P-loop_NTPase"/>
</dbReference>
<keyword evidence="2 6" id="KW-0547">Nucleotide-binding</keyword>
<keyword evidence="1 6" id="KW-0808">Transferase</keyword>
<dbReference type="InterPro" id="IPR028587">
    <property type="entry name" value="AK2"/>
</dbReference>
<feature type="binding site" evidence="6">
    <location>
        <position position="75"/>
    </location>
    <ligand>
        <name>AMP</name>
        <dbReference type="ChEBI" id="CHEBI:456215"/>
    </ligand>
</feature>
<dbReference type="HAMAP" id="MF_03168">
    <property type="entry name" value="Adenylate_kinase_AK2"/>
    <property type="match status" value="1"/>
</dbReference>
<feature type="binding site" evidence="6">
    <location>
        <begin position="96"/>
        <end position="98"/>
    </location>
    <ligand>
        <name>AMP</name>
        <dbReference type="ChEBI" id="CHEBI:456215"/>
    </ligand>
</feature>
<accession>A0A6P8IJK9</accession>
<feature type="binding site" evidence="6">
    <location>
        <begin position="175"/>
        <end position="176"/>
    </location>
    <ligand>
        <name>ATP</name>
        <dbReference type="ChEBI" id="CHEBI:30616"/>
    </ligand>
</feature>
<protein>
    <recommendedName>
        <fullName evidence="6">Adenylate kinase</fullName>
        <ecNumber evidence="6">2.7.4.3</ecNumber>
    </recommendedName>
    <alternativeName>
        <fullName evidence="6">ATP-AMP transphosphorylase</fullName>
    </alternativeName>
    <alternativeName>
        <fullName evidence="6">ATP:AMP phosphotransferase</fullName>
    </alternativeName>
    <alternativeName>
        <fullName evidence="6">Adenylate kinase cytosolic and mitochondrial</fullName>
    </alternativeName>
    <alternativeName>
        <fullName evidence="6">Adenylate monophosphate kinase</fullName>
    </alternativeName>
</protein>
<feature type="binding site" evidence="6">
    <location>
        <position position="166"/>
    </location>
    <ligand>
        <name>ATP</name>
        <dbReference type="ChEBI" id="CHEBI:30616"/>
    </ligand>
</feature>
<feature type="binding site" evidence="6">
    <location>
        <position position="238"/>
    </location>
    <ligand>
        <name>ATP</name>
        <dbReference type="ChEBI" id="CHEBI:30616"/>
    </ligand>
</feature>
<dbReference type="SUPFAM" id="SSF52540">
    <property type="entry name" value="P-loop containing nucleoside triphosphate hydrolases"/>
    <property type="match status" value="1"/>
</dbReference>
<feature type="domain" description="Adenylate kinase active site lid" evidence="8">
    <location>
        <begin position="166"/>
        <end position="201"/>
    </location>
</feature>
<dbReference type="Gene3D" id="3.40.50.300">
    <property type="entry name" value="P-loop containing nucleotide triphosphate hydrolases"/>
    <property type="match status" value="1"/>
</dbReference>
<feature type="region of interest" description="Disordered" evidence="7">
    <location>
        <begin position="174"/>
        <end position="202"/>
    </location>
</feature>
<feature type="region of interest" description="Disordered" evidence="7">
    <location>
        <begin position="1"/>
        <end position="21"/>
    </location>
</feature>
<dbReference type="PRINTS" id="PR00094">
    <property type="entry name" value="ADENYLTKNASE"/>
</dbReference>
<feature type="binding site" evidence="6">
    <location>
        <position position="131"/>
    </location>
    <ligand>
        <name>AMP</name>
        <dbReference type="ChEBI" id="CHEBI:456215"/>
    </ligand>
</feature>
<evidence type="ECO:0000256" key="1">
    <source>
        <dbReference type="ARBA" id="ARBA00022679"/>
    </source>
</evidence>
<comment type="domain">
    <text evidence="6">Consists of three domains, a large central CORE domain and two small peripheral domains, NMPbind and LID, which undergo movements during catalysis. The LID domain closes over the site of phosphoryl transfer upon ATP binding. Assembling and dissambling the active center during each catalytic cycle provides an effective means to prevent ATP hydrolysis.</text>
</comment>
<dbReference type="GeneID" id="116301898"/>
<dbReference type="Pfam" id="PF00406">
    <property type="entry name" value="ADK"/>
    <property type="match status" value="1"/>
</dbReference>
<dbReference type="GO" id="GO:0046034">
    <property type="term" value="P:ATP metabolic process"/>
    <property type="evidence" value="ECO:0007669"/>
    <property type="project" value="UniProtKB-UniRule"/>
</dbReference>
<gene>
    <name evidence="10" type="primary">LOC116301898</name>
</gene>
<dbReference type="GO" id="GO:0006172">
    <property type="term" value="P:ADP biosynthetic process"/>
    <property type="evidence" value="ECO:0007669"/>
    <property type="project" value="UniProtKB-UniRule"/>
</dbReference>
<evidence type="ECO:0000313" key="9">
    <source>
        <dbReference type="Proteomes" id="UP000515163"/>
    </source>
</evidence>
<dbReference type="FunFam" id="3.40.50.300:FF:000106">
    <property type="entry name" value="Adenylate kinase mitochondrial"/>
    <property type="match status" value="1"/>
</dbReference>
<dbReference type="HAMAP" id="MF_00235">
    <property type="entry name" value="Adenylate_kinase_Adk"/>
    <property type="match status" value="1"/>
</dbReference>
<feature type="binding site" evidence="6">
    <location>
        <begin position="124"/>
        <end position="127"/>
    </location>
    <ligand>
        <name>AMP</name>
        <dbReference type="ChEBI" id="CHEBI:456215"/>
    </ligand>
</feature>
<dbReference type="NCBIfam" id="NF011100">
    <property type="entry name" value="PRK14527.1"/>
    <property type="match status" value="1"/>
</dbReference>
<evidence type="ECO:0000256" key="6">
    <source>
        <dbReference type="HAMAP-Rule" id="MF_03168"/>
    </source>
</evidence>
<evidence type="ECO:0000256" key="2">
    <source>
        <dbReference type="ARBA" id="ARBA00022741"/>
    </source>
</evidence>
<keyword evidence="3 6" id="KW-0418">Kinase</keyword>
<evidence type="ECO:0000259" key="8">
    <source>
        <dbReference type="Pfam" id="PF05191"/>
    </source>
</evidence>
<dbReference type="InterPro" id="IPR007862">
    <property type="entry name" value="Adenylate_kinase_lid-dom"/>
</dbReference>
<name>A0A6P8IJK9_ACTTE</name>
<evidence type="ECO:0000256" key="7">
    <source>
        <dbReference type="SAM" id="MobiDB-lite"/>
    </source>
</evidence>
<dbReference type="AlphaFoldDB" id="A0A6P8IJK9"/>
<feature type="compositionally biased region" description="Basic and acidic residues" evidence="7">
    <location>
        <begin position="175"/>
        <end position="202"/>
    </location>
</feature>
<dbReference type="InParanoid" id="A0A6P8IJK9"/>
<feature type="region of interest" description="NMPbind" evidence="6">
    <location>
        <begin position="69"/>
        <end position="98"/>
    </location>
</feature>
<sequence length="263" mass="28836">MAPPIPQRGTVFKTDPGSDAKGKAELEEMVKKAESCERGVRAILLGPPGSGKGTQAPKLAERYCVCHLATGDMLRAVVASGSALGKKVKAVMDSGALVSDDLVVELIDDNLNKPECQNGWLLDGFPRTVTQAEKLDGLLEKRKSLLDAVVEFSIEDSLLVKRITGRLLHKPSGRTYHDEFHPPKVHMKDDLTGEPLERRSDDNETTLVKRLQAYHAQTAPLVDYYTRRGIHYKIDASKPPNLVTDQVLKAFEAAHARFAGKST</sequence>
<proteinExistence type="inferred from homology"/>
<evidence type="ECO:0000256" key="4">
    <source>
        <dbReference type="ARBA" id="ARBA00022840"/>
    </source>
</evidence>
<dbReference type="GO" id="GO:0004017">
    <property type="term" value="F:AMP kinase activity"/>
    <property type="evidence" value="ECO:0007669"/>
    <property type="project" value="UniProtKB-UniRule"/>
</dbReference>
<feature type="binding site" evidence="6">
    <location>
        <position position="70"/>
    </location>
    <ligand>
        <name>AMP</name>
        <dbReference type="ChEBI" id="CHEBI:456215"/>
    </ligand>
</feature>
<dbReference type="GO" id="GO:0005758">
    <property type="term" value="C:mitochondrial intermembrane space"/>
    <property type="evidence" value="ECO:0007669"/>
    <property type="project" value="UniProtKB-SubCell"/>
</dbReference>
<dbReference type="CDD" id="cd01428">
    <property type="entry name" value="ADK"/>
    <property type="match status" value="1"/>
</dbReference>
<feature type="region of interest" description="LID" evidence="6">
    <location>
        <begin position="165"/>
        <end position="202"/>
    </location>
</feature>
<dbReference type="GO" id="GO:0046033">
    <property type="term" value="P:AMP metabolic process"/>
    <property type="evidence" value="ECO:0007669"/>
    <property type="project" value="UniProtKB-UniRule"/>
</dbReference>
<dbReference type="EC" id="2.7.4.3" evidence="6"/>
<keyword evidence="6" id="KW-0963">Cytoplasm</keyword>
<dbReference type="InterPro" id="IPR033690">
    <property type="entry name" value="Adenylat_kinase_CS"/>
</dbReference>
<dbReference type="PANTHER" id="PTHR23359">
    <property type="entry name" value="NUCLEOTIDE KINASE"/>
    <property type="match status" value="1"/>
</dbReference>
<dbReference type="NCBIfam" id="TIGR01351">
    <property type="entry name" value="adk"/>
    <property type="match status" value="1"/>
</dbReference>
<comment type="catalytic activity">
    <reaction evidence="6">
        <text>AMP + ATP = 2 ADP</text>
        <dbReference type="Rhea" id="RHEA:12973"/>
        <dbReference type="ChEBI" id="CHEBI:30616"/>
        <dbReference type="ChEBI" id="CHEBI:456215"/>
        <dbReference type="ChEBI" id="CHEBI:456216"/>
        <dbReference type="EC" id="2.7.4.3"/>
    </reaction>
</comment>
<dbReference type="GO" id="GO:0005829">
    <property type="term" value="C:cytosol"/>
    <property type="evidence" value="ECO:0007669"/>
    <property type="project" value="UniProtKB-SubCell"/>
</dbReference>
<dbReference type="InterPro" id="IPR006259">
    <property type="entry name" value="Adenyl_kin_sub"/>
</dbReference>
<dbReference type="RefSeq" id="XP_031566927.1">
    <property type="nucleotide sequence ID" value="XM_031711067.1"/>
</dbReference>
<comment type="similarity">
    <text evidence="6">Belongs to the adenylate kinase family. AK2 subfamily.</text>
</comment>
<reference evidence="10" key="1">
    <citation type="submission" date="2025-08" db="UniProtKB">
        <authorList>
            <consortium name="RefSeq"/>
        </authorList>
    </citation>
    <scope>IDENTIFICATION</scope>
    <source>
        <tissue evidence="10">Tentacle</tissue>
    </source>
</reference>
<comment type="subunit">
    <text evidence="6">Monomer.</text>
</comment>
<dbReference type="Proteomes" id="UP000515163">
    <property type="component" value="Unplaced"/>
</dbReference>
<feature type="binding site" evidence="6">
    <location>
        <begin position="49"/>
        <end position="54"/>
    </location>
    <ligand>
        <name>ATP</name>
        <dbReference type="ChEBI" id="CHEBI:30616"/>
    </ligand>
</feature>
<evidence type="ECO:0000313" key="10">
    <source>
        <dbReference type="RefSeq" id="XP_031566927.1"/>
    </source>
</evidence>
<dbReference type="NCBIfam" id="NF001381">
    <property type="entry name" value="PRK00279.1-3"/>
    <property type="match status" value="1"/>
</dbReference>
<comment type="subcellular location">
    <subcellularLocation>
        <location evidence="6">Cytoplasm</location>
        <location evidence="6">Cytosol</location>
    </subcellularLocation>
    <subcellularLocation>
        <location evidence="6">Mitochondrion intermembrane space</location>
    </subcellularLocation>
    <text evidence="6">Predominantly mitochondrial.</text>
</comment>
<dbReference type="FunCoup" id="A0A6P8IJK9">
    <property type="interactions" value="1642"/>
</dbReference>
<feature type="binding site" evidence="6">
    <location>
        <position position="199"/>
    </location>
    <ligand>
        <name>AMP</name>
        <dbReference type="ChEBI" id="CHEBI:456215"/>
    </ligand>
</feature>
<evidence type="ECO:0000256" key="5">
    <source>
        <dbReference type="ARBA" id="ARBA00023128"/>
    </source>
</evidence>
<dbReference type="Pfam" id="PF05191">
    <property type="entry name" value="ADK_lid"/>
    <property type="match status" value="1"/>
</dbReference>
<dbReference type="OrthoDB" id="439792at2759"/>
<feature type="binding site" evidence="6">
    <location>
        <position position="210"/>
    </location>
    <ligand>
        <name>AMP</name>
        <dbReference type="ChEBI" id="CHEBI:456215"/>
    </ligand>
</feature>
<keyword evidence="4 6" id="KW-0067">ATP-binding</keyword>
<evidence type="ECO:0000256" key="3">
    <source>
        <dbReference type="ARBA" id="ARBA00022777"/>
    </source>
</evidence>
<dbReference type="InterPro" id="IPR000850">
    <property type="entry name" value="Adenylat/UMP-CMP_kin"/>
</dbReference>